<keyword evidence="1" id="KW-0812">Transmembrane</keyword>
<keyword evidence="3" id="KW-1185">Reference proteome</keyword>
<keyword evidence="1" id="KW-0472">Membrane</keyword>
<sequence>MTTIYYLSTIIFLLIELHWLVSPIEKTKDARKFFALSKINKGKKWDDFSEDYKSELKSKIWLLYVLFWMLVGLFTFQWQAFLIMIVFNFLIIAPISKIFKNTFIYTILHWINSLIGFGFGVFVIINHYHLKLNLTEILSSYVK</sequence>
<name>A0A6B9LLU3_9CAUD</name>
<reference evidence="2 3" key="1">
    <citation type="journal article" date="2020" name="Viruses">
        <title>Diversity and Host Interactions Among Virulent and Temperate Baltic Sea Flavobacterium Phages.</title>
        <authorList>
            <person name="Nilsson E."/>
            <person name="Bayfield O.W."/>
            <person name="Lundin D."/>
            <person name="Antson A.A."/>
            <person name="Holmfeldt K."/>
        </authorList>
    </citation>
    <scope>NUCLEOTIDE SEQUENCE [LARGE SCALE GENOMIC DNA]</scope>
</reference>
<feature type="transmembrane region" description="Helical" evidence="1">
    <location>
        <begin position="61"/>
        <end position="91"/>
    </location>
</feature>
<feature type="transmembrane region" description="Helical" evidence="1">
    <location>
        <begin position="6"/>
        <end position="24"/>
    </location>
</feature>
<evidence type="ECO:0000313" key="2">
    <source>
        <dbReference type="EMBL" id="QHB38689.1"/>
    </source>
</evidence>
<protein>
    <submittedName>
        <fullName evidence="2">Uncharacterized protein</fullName>
    </submittedName>
</protein>
<proteinExistence type="predicted"/>
<dbReference type="Proteomes" id="UP000464036">
    <property type="component" value="Segment"/>
</dbReference>
<keyword evidence="1" id="KW-1133">Transmembrane helix</keyword>
<accession>A0A6B9LLU3</accession>
<gene>
    <name evidence="2" type="ORF">hattifnatt91_gp004</name>
</gene>
<evidence type="ECO:0000313" key="3">
    <source>
        <dbReference type="Proteomes" id="UP000464036"/>
    </source>
</evidence>
<evidence type="ECO:0000256" key="1">
    <source>
        <dbReference type="SAM" id="Phobius"/>
    </source>
</evidence>
<organism evidence="2 3">
    <name type="scientific">Flavobacterium phage vB_FspS_hattifnatt9-1</name>
    <dbReference type="NCBI Taxonomy" id="2686246"/>
    <lineage>
        <taxon>Viruses</taxon>
        <taxon>Duplodnaviria</taxon>
        <taxon>Heunggongvirae</taxon>
        <taxon>Uroviricota</taxon>
        <taxon>Caudoviricetes</taxon>
        <taxon>Hattifnattvirus</taxon>
        <taxon>Hattifnattvirus hattifnatt</taxon>
    </lineage>
</organism>
<dbReference type="EMBL" id="MN812207">
    <property type="protein sequence ID" value="QHB38689.1"/>
    <property type="molecule type" value="Genomic_DNA"/>
</dbReference>
<feature type="transmembrane region" description="Helical" evidence="1">
    <location>
        <begin position="103"/>
        <end position="125"/>
    </location>
</feature>